<evidence type="ECO:0000313" key="4">
    <source>
        <dbReference type="EMBL" id="VDN02860.1"/>
    </source>
</evidence>
<dbReference type="PANTHER" id="PTHR10264">
    <property type="entry name" value="BAND 7 PROTEIN-RELATED"/>
    <property type="match status" value="1"/>
</dbReference>
<dbReference type="InterPro" id="IPR036527">
    <property type="entry name" value="SCP2_sterol-bd_dom_sf"/>
</dbReference>
<dbReference type="Gene3D" id="3.30.1050.10">
    <property type="entry name" value="SCP2 sterol-binding domain"/>
    <property type="match status" value="1"/>
</dbReference>
<comment type="similarity">
    <text evidence="1">Belongs to the band 7/mec-2 family.</text>
</comment>
<accession>A0A0N5CYS2</accession>
<dbReference type="InterPro" id="IPR001972">
    <property type="entry name" value="Stomatin_HflK_fam"/>
</dbReference>
<dbReference type="SUPFAM" id="SSF117892">
    <property type="entry name" value="Band 7/SPFH domain"/>
    <property type="match status" value="1"/>
</dbReference>
<dbReference type="InterPro" id="IPR003033">
    <property type="entry name" value="SCP2_sterol-bd_dom"/>
</dbReference>
<dbReference type="FunFam" id="3.30.479.30:FF:000004">
    <property type="entry name" value="Putative membrane protease family, stomatin"/>
    <property type="match status" value="1"/>
</dbReference>
<dbReference type="WBParaSite" id="TCLT_0000560701-mRNA-1">
    <property type="protein sequence ID" value="TCLT_0000560701-mRNA-1"/>
    <property type="gene ID" value="TCLT_0000560701"/>
</dbReference>
<dbReference type="OMA" id="WSCLRRF"/>
<reference evidence="6" key="1">
    <citation type="submission" date="2017-02" db="UniProtKB">
        <authorList>
            <consortium name="WormBaseParasite"/>
        </authorList>
    </citation>
    <scope>IDENTIFICATION</scope>
</reference>
<dbReference type="Pfam" id="PF01145">
    <property type="entry name" value="Band_7"/>
    <property type="match status" value="1"/>
</dbReference>
<evidence type="ECO:0000256" key="2">
    <source>
        <dbReference type="SAM" id="Phobius"/>
    </source>
</evidence>
<dbReference type="PRINTS" id="PR00721">
    <property type="entry name" value="STOMATIN"/>
</dbReference>
<dbReference type="EMBL" id="UYYF01004349">
    <property type="protein sequence ID" value="VDN02860.1"/>
    <property type="molecule type" value="Genomic_DNA"/>
</dbReference>
<gene>
    <name evidence="4" type="ORF">TCLT_LOCUS5596</name>
</gene>
<evidence type="ECO:0000313" key="5">
    <source>
        <dbReference type="Proteomes" id="UP000276776"/>
    </source>
</evidence>
<dbReference type="GO" id="GO:0009898">
    <property type="term" value="C:cytoplasmic side of plasma membrane"/>
    <property type="evidence" value="ECO:0007669"/>
    <property type="project" value="UniProtKB-ARBA"/>
</dbReference>
<dbReference type="InterPro" id="IPR036013">
    <property type="entry name" value="Band_7/SPFH_dom_sf"/>
</dbReference>
<dbReference type="InterPro" id="IPR001107">
    <property type="entry name" value="Band_7"/>
</dbReference>
<dbReference type="Pfam" id="PF02036">
    <property type="entry name" value="SCP2"/>
    <property type="match status" value="1"/>
</dbReference>
<keyword evidence="5" id="KW-1185">Reference proteome</keyword>
<evidence type="ECO:0000313" key="6">
    <source>
        <dbReference type="WBParaSite" id="TCLT_0000560701-mRNA-1"/>
    </source>
</evidence>
<keyword evidence="2" id="KW-0812">Transmembrane</keyword>
<dbReference type="InterPro" id="IPR043202">
    <property type="entry name" value="Band-7_stomatin-like"/>
</dbReference>
<evidence type="ECO:0000259" key="3">
    <source>
        <dbReference type="SMART" id="SM00244"/>
    </source>
</evidence>
<keyword evidence="2" id="KW-0472">Membrane</keyword>
<feature type="domain" description="Band 7" evidence="3">
    <location>
        <begin position="104"/>
        <end position="267"/>
    </location>
</feature>
<organism evidence="6">
    <name type="scientific">Thelazia callipaeda</name>
    <name type="common">Oriental eyeworm</name>
    <name type="synonym">Parasitic nematode</name>
    <dbReference type="NCBI Taxonomy" id="103827"/>
    <lineage>
        <taxon>Eukaryota</taxon>
        <taxon>Metazoa</taxon>
        <taxon>Ecdysozoa</taxon>
        <taxon>Nematoda</taxon>
        <taxon>Chromadorea</taxon>
        <taxon>Rhabditida</taxon>
        <taxon>Spirurina</taxon>
        <taxon>Spiruromorpha</taxon>
        <taxon>Thelazioidea</taxon>
        <taxon>Thelaziidae</taxon>
        <taxon>Thelazia</taxon>
    </lineage>
</organism>
<dbReference type="STRING" id="103827.A0A0N5CYS2"/>
<dbReference type="OrthoDB" id="3592703at2759"/>
<proteinExistence type="inferred from homology"/>
<keyword evidence="2" id="KW-1133">Transmembrane helix</keyword>
<feature type="transmembrane region" description="Helical" evidence="2">
    <location>
        <begin position="81"/>
        <end position="104"/>
    </location>
</feature>
<protein>
    <submittedName>
        <fullName evidence="6">PHB domain-containing protein</fullName>
    </submittedName>
</protein>
<dbReference type="AlphaFoldDB" id="A0A0N5CYS2"/>
<evidence type="ECO:0000256" key="1">
    <source>
        <dbReference type="ARBA" id="ARBA00008164"/>
    </source>
</evidence>
<name>A0A0N5CYS2_THECL</name>
<sequence>MREYFCKDSKDNSSLIDDNSDWQLKYRSIFTYAPYNDLDRMGYVAPKRYPTQIGPRYNRYLYSLAGREITKIEPPTIHTEIVEIIFVALSILLFLMTLPLSLIFSIKFVGDFERLVVLRLGRAQKARGPGATVILPCIDTCTKVDLRVNAFNVPPMQVITIDRGLVELGATVLLQVKDALASVCAIQEHNQSIRISSIATLRRLVCKRHVSDITSSMGRKQLCENLQLELGVLTVAWGIEIIKVELSEVKVIKEGENMALSIFSKVLKSEVGSQIMETLTGAAQDFVTLSNVEKQERDQYLKQQTDRCQETAKHLKIDLSGLSEKDSHEEKNSGYSLNDCLDTLDIDIDHLLCSLTMVIDEQLVTSVGHIFQVYCTEFGEFYIDLKNGAGQCCNGVNPKADVTFYLDRELLFKIIRGKVTPIQAYTNGSIRIVGAVKAALKLTLLSDRFNCLL</sequence>
<dbReference type="SMART" id="SM00244">
    <property type="entry name" value="PHB"/>
    <property type="match status" value="1"/>
</dbReference>
<dbReference type="Gene3D" id="3.30.479.30">
    <property type="entry name" value="Band 7 domain"/>
    <property type="match status" value="1"/>
</dbReference>
<dbReference type="SUPFAM" id="SSF55718">
    <property type="entry name" value="SCP-like"/>
    <property type="match status" value="1"/>
</dbReference>
<dbReference type="PANTHER" id="PTHR10264:SF28">
    <property type="entry name" value="BAND 7 DOMAIN-CONTAINING PROTEIN"/>
    <property type="match status" value="1"/>
</dbReference>
<dbReference type="Proteomes" id="UP000276776">
    <property type="component" value="Unassembled WGS sequence"/>
</dbReference>
<reference evidence="4 5" key="2">
    <citation type="submission" date="2018-11" db="EMBL/GenBank/DDBJ databases">
        <authorList>
            <consortium name="Pathogen Informatics"/>
        </authorList>
    </citation>
    <scope>NUCLEOTIDE SEQUENCE [LARGE SCALE GENOMIC DNA]</scope>
</reference>